<keyword evidence="2 5" id="KW-0812">Transmembrane</keyword>
<feature type="domain" description="DUF1232" evidence="6">
    <location>
        <begin position="33"/>
        <end position="68"/>
    </location>
</feature>
<keyword evidence="3 5" id="KW-1133">Transmembrane helix</keyword>
<comment type="subcellular location">
    <subcellularLocation>
        <location evidence="1">Endomembrane system</location>
        <topology evidence="1">Multi-pass membrane protein</topology>
    </subcellularLocation>
</comment>
<dbReference type="RefSeq" id="WP_005107281.1">
    <property type="nucleotide sequence ID" value="NZ_KB849836.1"/>
</dbReference>
<dbReference type="AlphaFoldDB" id="N9G7B8"/>
<comment type="caution">
    <text evidence="7">The sequence shown here is derived from an EMBL/GenBank/DDBJ whole genome shotgun (WGS) entry which is preliminary data.</text>
</comment>
<evidence type="ECO:0000256" key="1">
    <source>
        <dbReference type="ARBA" id="ARBA00004127"/>
    </source>
</evidence>
<organism evidence="7 8">
    <name type="scientific">Acinetobacter lwoffii NIPH 478</name>
    <dbReference type="NCBI Taxonomy" id="1217668"/>
    <lineage>
        <taxon>Bacteria</taxon>
        <taxon>Pseudomonadati</taxon>
        <taxon>Pseudomonadota</taxon>
        <taxon>Gammaproteobacteria</taxon>
        <taxon>Moraxellales</taxon>
        <taxon>Moraxellaceae</taxon>
        <taxon>Acinetobacter</taxon>
    </lineage>
</organism>
<evidence type="ECO:0000256" key="5">
    <source>
        <dbReference type="SAM" id="Phobius"/>
    </source>
</evidence>
<evidence type="ECO:0000256" key="2">
    <source>
        <dbReference type="ARBA" id="ARBA00022692"/>
    </source>
</evidence>
<name>N9G7B8_ACILW</name>
<dbReference type="EMBL" id="APQU01000010">
    <property type="protein sequence ID" value="ENW30873.1"/>
    <property type="molecule type" value="Genomic_DNA"/>
</dbReference>
<feature type="transmembrane region" description="Helical" evidence="5">
    <location>
        <begin position="97"/>
        <end position="121"/>
    </location>
</feature>
<dbReference type="HOGENOM" id="CLU_139031_0_1_6"/>
<evidence type="ECO:0000313" key="8">
    <source>
        <dbReference type="Proteomes" id="UP000018416"/>
    </source>
</evidence>
<feature type="transmembrane region" description="Helical" evidence="5">
    <location>
        <begin position="32"/>
        <end position="50"/>
    </location>
</feature>
<evidence type="ECO:0000256" key="4">
    <source>
        <dbReference type="ARBA" id="ARBA00023136"/>
    </source>
</evidence>
<dbReference type="Pfam" id="PF06803">
    <property type="entry name" value="DUF1232"/>
    <property type="match status" value="1"/>
</dbReference>
<dbReference type="Proteomes" id="UP000018416">
    <property type="component" value="Unassembled WGS sequence"/>
</dbReference>
<proteinExistence type="predicted"/>
<evidence type="ECO:0000256" key="3">
    <source>
        <dbReference type="ARBA" id="ARBA00022989"/>
    </source>
</evidence>
<accession>N9G7B8</accession>
<evidence type="ECO:0000259" key="6">
    <source>
        <dbReference type="Pfam" id="PF06803"/>
    </source>
</evidence>
<evidence type="ECO:0000313" key="7">
    <source>
        <dbReference type="EMBL" id="ENW30873.1"/>
    </source>
</evidence>
<dbReference type="GO" id="GO:0012505">
    <property type="term" value="C:endomembrane system"/>
    <property type="evidence" value="ECO:0007669"/>
    <property type="project" value="UniProtKB-SubCell"/>
</dbReference>
<dbReference type="InterPro" id="IPR010652">
    <property type="entry name" value="DUF1232"/>
</dbReference>
<reference evidence="7 8" key="1">
    <citation type="submission" date="2013-02" db="EMBL/GenBank/DDBJ databases">
        <title>The Genome Sequence of Acinetobacter lwoffii NIPH 478.</title>
        <authorList>
            <consortium name="The Broad Institute Genome Sequencing Platform"/>
            <consortium name="The Broad Institute Genome Sequencing Center for Infectious Disease"/>
            <person name="Cerqueira G."/>
            <person name="Feldgarden M."/>
            <person name="Courvalin P."/>
            <person name="Perichon B."/>
            <person name="Grillot-Courvalin C."/>
            <person name="Clermont D."/>
            <person name="Rocha E."/>
            <person name="Yoon E.-J."/>
            <person name="Nemec A."/>
            <person name="Walker B."/>
            <person name="Young S.K."/>
            <person name="Zeng Q."/>
            <person name="Gargeya S."/>
            <person name="Fitzgerald M."/>
            <person name="Haas B."/>
            <person name="Abouelleil A."/>
            <person name="Alvarado L."/>
            <person name="Arachchi H.M."/>
            <person name="Berlin A.M."/>
            <person name="Chapman S.B."/>
            <person name="Dewar J."/>
            <person name="Goldberg J."/>
            <person name="Griggs A."/>
            <person name="Gujja S."/>
            <person name="Hansen M."/>
            <person name="Howarth C."/>
            <person name="Imamovic A."/>
            <person name="Larimer J."/>
            <person name="McCowan C."/>
            <person name="Murphy C."/>
            <person name="Neiman D."/>
            <person name="Pearson M."/>
            <person name="Priest M."/>
            <person name="Roberts A."/>
            <person name="Saif S."/>
            <person name="Shea T."/>
            <person name="Sisk P."/>
            <person name="Sykes S."/>
            <person name="Wortman J."/>
            <person name="Nusbaum C."/>
            <person name="Birren B."/>
        </authorList>
    </citation>
    <scope>NUCLEOTIDE SEQUENCE [LARGE SCALE GENOMIC DNA]</scope>
    <source>
        <strain evidence="7 8">NIPH 478</strain>
    </source>
</reference>
<protein>
    <recommendedName>
        <fullName evidence="6">DUF1232 domain-containing protein</fullName>
    </recommendedName>
</protein>
<sequence>MYQRIKQWAKSIKKDILVVWLIAKDKRTPNSVKFLALIIAAYAFSPIDLIPDFIPVLGYLDDIIVVPLGILLVIKLTPQNIIDDCRILGETLVERPINRWAAGIIILVWLVILGYLTMYFMNDSLSILSIFNK</sequence>
<feature type="transmembrane region" description="Helical" evidence="5">
    <location>
        <begin position="56"/>
        <end position="76"/>
    </location>
</feature>
<gene>
    <name evidence="7" type="ORF">F923_01444</name>
</gene>
<keyword evidence="4 5" id="KW-0472">Membrane</keyword>